<dbReference type="InterPro" id="IPR010093">
    <property type="entry name" value="SinI_DNA-bd"/>
</dbReference>
<dbReference type="SUPFAM" id="SSF52172">
    <property type="entry name" value="CheY-like"/>
    <property type="match status" value="1"/>
</dbReference>
<dbReference type="AlphaFoldDB" id="A0A3B0R5Q3"/>
<dbReference type="Gene3D" id="1.10.1660.10">
    <property type="match status" value="1"/>
</dbReference>
<evidence type="ECO:0000313" key="3">
    <source>
        <dbReference type="EMBL" id="VAV84416.1"/>
    </source>
</evidence>
<dbReference type="PANTHER" id="PTHR44591:SF3">
    <property type="entry name" value="RESPONSE REGULATORY DOMAIN-CONTAINING PROTEIN"/>
    <property type="match status" value="1"/>
</dbReference>
<dbReference type="GO" id="GO:0003677">
    <property type="term" value="F:DNA binding"/>
    <property type="evidence" value="ECO:0007669"/>
    <property type="project" value="InterPro"/>
</dbReference>
<protein>
    <recommendedName>
        <fullName evidence="2">Response regulatory domain-containing protein</fullName>
    </recommendedName>
</protein>
<dbReference type="EMBL" id="UOEA01000067">
    <property type="protein sequence ID" value="VAV84416.1"/>
    <property type="molecule type" value="Genomic_DNA"/>
</dbReference>
<dbReference type="Gene3D" id="3.40.50.2300">
    <property type="match status" value="1"/>
</dbReference>
<gene>
    <name evidence="3" type="ORF">MNBD_DELTA01-1058</name>
</gene>
<name>A0A3B0R5Q3_9ZZZZ</name>
<proteinExistence type="predicted"/>
<dbReference type="SMART" id="SM00448">
    <property type="entry name" value="REC"/>
    <property type="match status" value="1"/>
</dbReference>
<evidence type="ECO:0000256" key="1">
    <source>
        <dbReference type="ARBA" id="ARBA00022553"/>
    </source>
</evidence>
<reference evidence="3" key="1">
    <citation type="submission" date="2018-06" db="EMBL/GenBank/DDBJ databases">
        <authorList>
            <person name="Zhirakovskaya E."/>
        </authorList>
    </citation>
    <scope>NUCLEOTIDE SEQUENCE</scope>
</reference>
<keyword evidence="1" id="KW-0597">Phosphoprotein</keyword>
<dbReference type="Pfam" id="PF00072">
    <property type="entry name" value="Response_reg"/>
    <property type="match status" value="1"/>
</dbReference>
<dbReference type="SUPFAM" id="SSF46955">
    <property type="entry name" value="Putative DNA-binding domain"/>
    <property type="match status" value="1"/>
</dbReference>
<feature type="domain" description="Response regulatory" evidence="2">
    <location>
        <begin position="73"/>
        <end position="191"/>
    </location>
</feature>
<dbReference type="GO" id="GO:0000160">
    <property type="term" value="P:phosphorelay signal transduction system"/>
    <property type="evidence" value="ECO:0007669"/>
    <property type="project" value="InterPro"/>
</dbReference>
<dbReference type="CDD" id="cd04762">
    <property type="entry name" value="HTH_MerR-trunc"/>
    <property type="match status" value="1"/>
</dbReference>
<dbReference type="InterPro" id="IPR001789">
    <property type="entry name" value="Sig_transdc_resp-reg_receiver"/>
</dbReference>
<dbReference type="InterPro" id="IPR050595">
    <property type="entry name" value="Bact_response_regulator"/>
</dbReference>
<dbReference type="InterPro" id="IPR041657">
    <property type="entry name" value="HTH_17"/>
</dbReference>
<organism evidence="3">
    <name type="scientific">hydrothermal vent metagenome</name>
    <dbReference type="NCBI Taxonomy" id="652676"/>
    <lineage>
        <taxon>unclassified sequences</taxon>
        <taxon>metagenomes</taxon>
        <taxon>ecological metagenomes</taxon>
    </lineage>
</organism>
<sequence>MANSNQKKPYTTGEVADLSHVTINAVKKWINSGKLKAFRTPGGHYRITRDDFKDFVSEYRLQIKDEVFPEKKKILITDDVPEVIEFLKAALENRDGYSYEIDVATDGYEALIKVGDFKPDLLILDIRMPRIDGLEVCKRLRSGPATHDIKILAITAYAREEKENIIRAGADYCLPKPLGMVQLYEWVDKLLK</sequence>
<evidence type="ECO:0000259" key="2">
    <source>
        <dbReference type="PROSITE" id="PS50110"/>
    </source>
</evidence>
<dbReference type="InterPro" id="IPR011006">
    <property type="entry name" value="CheY-like_superfamily"/>
</dbReference>
<dbReference type="Pfam" id="PF12728">
    <property type="entry name" value="HTH_17"/>
    <property type="match status" value="1"/>
</dbReference>
<dbReference type="PANTHER" id="PTHR44591">
    <property type="entry name" value="STRESS RESPONSE REGULATOR PROTEIN 1"/>
    <property type="match status" value="1"/>
</dbReference>
<accession>A0A3B0R5Q3</accession>
<dbReference type="PROSITE" id="PS50110">
    <property type="entry name" value="RESPONSE_REGULATORY"/>
    <property type="match status" value="1"/>
</dbReference>
<dbReference type="NCBIfam" id="TIGR01764">
    <property type="entry name" value="excise"/>
    <property type="match status" value="1"/>
</dbReference>
<dbReference type="InterPro" id="IPR009061">
    <property type="entry name" value="DNA-bd_dom_put_sf"/>
</dbReference>